<proteinExistence type="predicted"/>
<evidence type="ECO:0000313" key="2">
    <source>
        <dbReference type="EMBL" id="CAI2191092.1"/>
    </source>
</evidence>
<feature type="domain" description="F-box/LRR-repeat protein 15-like leucin rich repeat" evidence="1">
    <location>
        <begin position="57"/>
        <end position="153"/>
    </location>
</feature>
<keyword evidence="3" id="KW-1185">Reference proteome</keyword>
<dbReference type="PANTHER" id="PTHR13318">
    <property type="entry name" value="PARTNER OF PAIRED, ISOFORM B-RELATED"/>
    <property type="match status" value="1"/>
</dbReference>
<dbReference type="Proteomes" id="UP001153678">
    <property type="component" value="Unassembled WGS sequence"/>
</dbReference>
<dbReference type="EMBL" id="CAMKVN010007097">
    <property type="protein sequence ID" value="CAI2191092.1"/>
    <property type="molecule type" value="Genomic_DNA"/>
</dbReference>
<dbReference type="PANTHER" id="PTHR13318:SF95">
    <property type="entry name" value="F-BOX PROTEIN YLR352W"/>
    <property type="match status" value="1"/>
</dbReference>
<dbReference type="InterPro" id="IPR032675">
    <property type="entry name" value="LRR_dom_sf"/>
</dbReference>
<gene>
    <name evidence="2" type="ORF">FWILDA_LOCUS14904</name>
</gene>
<evidence type="ECO:0000313" key="3">
    <source>
        <dbReference type="Proteomes" id="UP001153678"/>
    </source>
</evidence>
<sequence>FEKSIDSTGKALKLIVKSYSNLEYLNTSTRCFNCIRHKRHIYQIREKNNIGLYAIANLCHKLEYLDISHCEKFTETSICSIIHSCSRLQQLDHSYCEITDITIEEIARLYLNLKYLNLRGCYKISKEVVNQLVLLNPNIHIENYVKTLTLSDLIEVVINHLTQNNVINIQTLT</sequence>
<feature type="non-terminal residue" evidence="2">
    <location>
        <position position="1"/>
    </location>
</feature>
<protein>
    <submittedName>
        <fullName evidence="2">17224_t:CDS:1</fullName>
    </submittedName>
</protein>
<name>A0A9W4T379_9GLOM</name>
<dbReference type="GO" id="GO:0031146">
    <property type="term" value="P:SCF-dependent proteasomal ubiquitin-dependent protein catabolic process"/>
    <property type="evidence" value="ECO:0007669"/>
    <property type="project" value="TreeGrafter"/>
</dbReference>
<dbReference type="InterPro" id="IPR057207">
    <property type="entry name" value="FBXL15_LRR"/>
</dbReference>
<accession>A0A9W4T379</accession>
<dbReference type="Pfam" id="PF25372">
    <property type="entry name" value="DUF7885"/>
    <property type="match status" value="1"/>
</dbReference>
<evidence type="ECO:0000259" key="1">
    <source>
        <dbReference type="Pfam" id="PF25372"/>
    </source>
</evidence>
<dbReference type="SUPFAM" id="SSF52047">
    <property type="entry name" value="RNI-like"/>
    <property type="match status" value="1"/>
</dbReference>
<organism evidence="2 3">
    <name type="scientific">Funneliformis geosporum</name>
    <dbReference type="NCBI Taxonomy" id="1117311"/>
    <lineage>
        <taxon>Eukaryota</taxon>
        <taxon>Fungi</taxon>
        <taxon>Fungi incertae sedis</taxon>
        <taxon>Mucoromycota</taxon>
        <taxon>Glomeromycotina</taxon>
        <taxon>Glomeromycetes</taxon>
        <taxon>Glomerales</taxon>
        <taxon>Glomeraceae</taxon>
        <taxon>Funneliformis</taxon>
    </lineage>
</organism>
<dbReference type="SMART" id="SM00367">
    <property type="entry name" value="LRR_CC"/>
    <property type="match status" value="3"/>
</dbReference>
<dbReference type="InterPro" id="IPR006553">
    <property type="entry name" value="Leu-rich_rpt_Cys-con_subtyp"/>
</dbReference>
<dbReference type="AlphaFoldDB" id="A0A9W4T379"/>
<comment type="caution">
    <text evidence="2">The sequence shown here is derived from an EMBL/GenBank/DDBJ whole genome shotgun (WGS) entry which is preliminary data.</text>
</comment>
<dbReference type="OrthoDB" id="550575at2759"/>
<dbReference type="GO" id="GO:0019005">
    <property type="term" value="C:SCF ubiquitin ligase complex"/>
    <property type="evidence" value="ECO:0007669"/>
    <property type="project" value="TreeGrafter"/>
</dbReference>
<reference evidence="2" key="1">
    <citation type="submission" date="2022-08" db="EMBL/GenBank/DDBJ databases">
        <authorList>
            <person name="Kallberg Y."/>
            <person name="Tangrot J."/>
            <person name="Rosling A."/>
        </authorList>
    </citation>
    <scope>NUCLEOTIDE SEQUENCE</scope>
    <source>
        <strain evidence="2">Wild A</strain>
    </source>
</reference>
<dbReference type="Gene3D" id="3.80.10.10">
    <property type="entry name" value="Ribonuclease Inhibitor"/>
    <property type="match status" value="1"/>
</dbReference>